<organism evidence="2 3">
    <name type="scientific">Pseudocercospora musae</name>
    <dbReference type="NCBI Taxonomy" id="113226"/>
    <lineage>
        <taxon>Eukaryota</taxon>
        <taxon>Fungi</taxon>
        <taxon>Dikarya</taxon>
        <taxon>Ascomycota</taxon>
        <taxon>Pezizomycotina</taxon>
        <taxon>Dothideomycetes</taxon>
        <taxon>Dothideomycetidae</taxon>
        <taxon>Mycosphaerellales</taxon>
        <taxon>Mycosphaerellaceae</taxon>
        <taxon>Pseudocercospora</taxon>
    </lineage>
</organism>
<dbReference type="EMBL" id="LFZO01000689">
    <property type="protein sequence ID" value="KXT00166.1"/>
    <property type="molecule type" value="Genomic_DNA"/>
</dbReference>
<protein>
    <submittedName>
        <fullName evidence="2">Uncharacterized protein</fullName>
    </submittedName>
</protein>
<feature type="region of interest" description="Disordered" evidence="1">
    <location>
        <begin position="1"/>
        <end position="83"/>
    </location>
</feature>
<dbReference type="Proteomes" id="UP000073492">
    <property type="component" value="Unassembled WGS sequence"/>
</dbReference>
<name>A0A139HCL5_9PEZI</name>
<evidence type="ECO:0000256" key="1">
    <source>
        <dbReference type="SAM" id="MobiDB-lite"/>
    </source>
</evidence>
<evidence type="ECO:0000313" key="3">
    <source>
        <dbReference type="Proteomes" id="UP000073492"/>
    </source>
</evidence>
<gene>
    <name evidence="2" type="ORF">AC579_5683</name>
</gene>
<accession>A0A139HCL5</accession>
<evidence type="ECO:0000313" key="2">
    <source>
        <dbReference type="EMBL" id="KXT00166.1"/>
    </source>
</evidence>
<reference evidence="2 3" key="1">
    <citation type="submission" date="2015-07" db="EMBL/GenBank/DDBJ databases">
        <title>Comparative genomics of the Sigatoka disease complex on banana suggests a link between parallel evolutionary changes in Pseudocercospora fijiensis and Pseudocercospora eumusae and increased virulence on the banana host.</title>
        <authorList>
            <person name="Chang T.-C."/>
            <person name="Salvucci A."/>
            <person name="Crous P.W."/>
            <person name="Stergiopoulos I."/>
        </authorList>
    </citation>
    <scope>NUCLEOTIDE SEQUENCE [LARGE SCALE GENOMIC DNA]</scope>
    <source>
        <strain evidence="2 3">CBS 116634</strain>
    </source>
</reference>
<feature type="compositionally biased region" description="Basic and acidic residues" evidence="1">
    <location>
        <begin position="1"/>
        <end position="14"/>
    </location>
</feature>
<keyword evidence="3" id="KW-1185">Reference proteome</keyword>
<sequence>MENHRRGRTSHHEPVGFGELGWAGGSDIFSGLDMDEDDDYKTQNTGSEKGLRRRGRHLEELSLPPDEVPALGRKGRGLSGDGGGAPWYRVGEISARIFSPAMAVMRKGGTCSWV</sequence>
<dbReference type="AlphaFoldDB" id="A0A139HCL5"/>
<comment type="caution">
    <text evidence="2">The sequence shown here is derived from an EMBL/GenBank/DDBJ whole genome shotgun (WGS) entry which is preliminary data.</text>
</comment>
<proteinExistence type="predicted"/>